<name>A0AAV3L004_ENTFC</name>
<protein>
    <recommendedName>
        <fullName evidence="3">DUF4262 domain-containing protein</fullName>
    </recommendedName>
</protein>
<proteinExistence type="predicted"/>
<dbReference type="EMBL" id="AXOL01000069">
    <property type="protein sequence ID" value="ERT48499.1"/>
    <property type="molecule type" value="Genomic_DNA"/>
</dbReference>
<comment type="caution">
    <text evidence="1">The sequence shown here is derived from an EMBL/GenBank/DDBJ whole genome shotgun (WGS) entry which is preliminary data.</text>
</comment>
<evidence type="ECO:0008006" key="3">
    <source>
        <dbReference type="Google" id="ProtNLM"/>
    </source>
</evidence>
<organism evidence="1 2">
    <name type="scientific">Enterococcus faecium 10/96A</name>
    <dbReference type="NCBI Taxonomy" id="1391465"/>
    <lineage>
        <taxon>Bacteria</taxon>
        <taxon>Bacillati</taxon>
        <taxon>Bacillota</taxon>
        <taxon>Bacilli</taxon>
        <taxon>Lactobacillales</taxon>
        <taxon>Enterococcaceae</taxon>
        <taxon>Enterococcus</taxon>
    </lineage>
</organism>
<dbReference type="AlphaFoldDB" id="A0AAV3L004"/>
<dbReference type="Proteomes" id="UP000017126">
    <property type="component" value="Unassembled WGS sequence"/>
</dbReference>
<evidence type="ECO:0000313" key="1">
    <source>
        <dbReference type="EMBL" id="ERT48499.1"/>
    </source>
</evidence>
<accession>A0AAV3L004</accession>
<dbReference type="RefSeq" id="WP_023043111.1">
    <property type="nucleotide sequence ID" value="NZ_KI518290.1"/>
</dbReference>
<sequence>MDQKIDWVIHLVANGACDECGEIETGFLPYMCNAHTHGLERYGHLDFQMVLFLPTEEIGRILNTLGLRVQSGERFRSGDMVSGIYEDCDVRLDEYEETGRKVLRVIIPDANNIFPEEGDCMLPYCLQFLKTDELCVERGIQS</sequence>
<evidence type="ECO:0000313" key="2">
    <source>
        <dbReference type="Proteomes" id="UP000017126"/>
    </source>
</evidence>
<gene>
    <name evidence="1" type="ORF">O991_02531</name>
</gene>
<reference evidence="1 2" key="1">
    <citation type="submission" date="2013-09" db="EMBL/GenBank/DDBJ databases">
        <title>The Genome Sequence of Enterococcus faecium 10/96A.</title>
        <authorList>
            <consortium name="The Broad Institute Genome Sequencing Platform"/>
            <consortium name="The Broad Institute Genome Sequencing Center for Infectious Disease"/>
            <person name="Earl A.M."/>
            <person name="Gilmore M.S."/>
            <person name="Lebreton F."/>
            <person name="Courvalin P."/>
            <person name="Walker B."/>
            <person name="Young S.K."/>
            <person name="Zeng Q."/>
            <person name="Gargeya S."/>
            <person name="Fitzgerald M."/>
            <person name="Haas B."/>
            <person name="Abouelleil A."/>
            <person name="Alvarado L."/>
            <person name="Arachchi H.M."/>
            <person name="Berlin A.M."/>
            <person name="Chapman S.B."/>
            <person name="Dewar J."/>
            <person name="Goldberg J."/>
            <person name="Griggs A."/>
            <person name="Gujja S."/>
            <person name="Hansen M."/>
            <person name="Howarth C."/>
            <person name="Imamovic A."/>
            <person name="Larimer J."/>
            <person name="McCowan C."/>
            <person name="Murphy C."/>
            <person name="Neiman D."/>
            <person name="Pearson M."/>
            <person name="Priest M."/>
            <person name="Roberts A."/>
            <person name="Saif S."/>
            <person name="Shea T."/>
            <person name="Sisk P."/>
            <person name="Sykes S."/>
            <person name="Wortman J."/>
            <person name="Nusbaum C."/>
            <person name="Birren B."/>
        </authorList>
    </citation>
    <scope>NUCLEOTIDE SEQUENCE [LARGE SCALE GENOMIC DNA]</scope>
    <source>
        <strain evidence="1 2">10/96A</strain>
    </source>
</reference>